<dbReference type="Proteomes" id="UP000305848">
    <property type="component" value="Unassembled WGS sequence"/>
</dbReference>
<dbReference type="OrthoDB" id="5432096at2"/>
<dbReference type="EMBL" id="SZQL01000009">
    <property type="protein sequence ID" value="TKK67964.1"/>
    <property type="molecule type" value="Genomic_DNA"/>
</dbReference>
<dbReference type="PANTHER" id="PTHR12788">
    <property type="entry name" value="PROTEIN-TYROSINE SULFOTRANSFERASE 2"/>
    <property type="match status" value="1"/>
</dbReference>
<comment type="caution">
    <text evidence="2">The sequence shown here is derived from an EMBL/GenBank/DDBJ whole genome shotgun (WGS) entry which is preliminary data.</text>
</comment>
<gene>
    <name evidence="2" type="ORF">FC093_12155</name>
</gene>
<evidence type="ECO:0000256" key="1">
    <source>
        <dbReference type="ARBA" id="ARBA00022679"/>
    </source>
</evidence>
<reference evidence="2 3" key="1">
    <citation type="submission" date="2019-05" db="EMBL/GenBank/DDBJ databases">
        <title>Panacibacter sp. strain 17mud1-8 Genome sequencing and assembly.</title>
        <authorList>
            <person name="Chhetri G."/>
        </authorList>
    </citation>
    <scope>NUCLEOTIDE SEQUENCE [LARGE SCALE GENOMIC DNA]</scope>
    <source>
        <strain evidence="2 3">17mud1-8</strain>
    </source>
</reference>
<name>A0A4U3L194_9BACT</name>
<evidence type="ECO:0000313" key="2">
    <source>
        <dbReference type="EMBL" id="TKK67964.1"/>
    </source>
</evidence>
<evidence type="ECO:0000313" key="3">
    <source>
        <dbReference type="Proteomes" id="UP000305848"/>
    </source>
</evidence>
<keyword evidence="1 2" id="KW-0808">Transferase</keyword>
<dbReference type="InterPro" id="IPR027417">
    <property type="entry name" value="P-loop_NTPase"/>
</dbReference>
<dbReference type="GO" id="GO:0008476">
    <property type="term" value="F:protein-tyrosine sulfotransferase activity"/>
    <property type="evidence" value="ECO:0007669"/>
    <property type="project" value="InterPro"/>
</dbReference>
<accession>A0A4U3L194</accession>
<dbReference type="Gene3D" id="3.40.50.300">
    <property type="entry name" value="P-loop containing nucleotide triphosphate hydrolases"/>
    <property type="match status" value="1"/>
</dbReference>
<dbReference type="Pfam" id="PF13469">
    <property type="entry name" value="Sulfotransfer_3"/>
    <property type="match status" value="1"/>
</dbReference>
<keyword evidence="3" id="KW-1185">Reference proteome</keyword>
<dbReference type="SUPFAM" id="SSF52540">
    <property type="entry name" value="P-loop containing nucleoside triphosphate hydrolases"/>
    <property type="match status" value="1"/>
</dbReference>
<protein>
    <submittedName>
        <fullName evidence="2">Sulfotransferase</fullName>
    </submittedName>
</protein>
<proteinExistence type="predicted"/>
<dbReference type="PANTHER" id="PTHR12788:SF7">
    <property type="entry name" value="PROTEIN-TYROSINE SULFOTRANSFERASE-RELATED"/>
    <property type="match status" value="1"/>
</dbReference>
<dbReference type="RefSeq" id="WP_137262067.1">
    <property type="nucleotide sequence ID" value="NZ_SZQL01000009.1"/>
</dbReference>
<sequence length="352" mass="40378">MRLTAVQMIGTQRSGSNLLRLMLNQLPQVSAPHPPHILERFVPLLPLYGNLLYTPNFRKLVTDVCQLVACNPVPWQHAALDVDRIVQRCEAPTIIEIARVMYEEKARDKNASIWICKSMSNIHYAQELEASLQPLYIFLYRDGRDVACSFKKAVVGEKHIYNIAKQWKEEQDKCIALQQYVGNERCVSVCYEQLIANPEEELRKIGAFIGAEYDANCLLYYRSEEAKSTASSGAMWQNVERQVLADNYNKYRKELSAGEIALFERVAGDTLQQLGYTLDYAGALSQALPLHEIEHYYRLNKQLKLEARLKQTPVDAAKRKKQEALLNKLKMDMENHYFNRTTGVEKVAAQFL</sequence>
<organism evidence="2 3">
    <name type="scientific">Ilyomonas limi</name>
    <dbReference type="NCBI Taxonomy" id="2575867"/>
    <lineage>
        <taxon>Bacteria</taxon>
        <taxon>Pseudomonadati</taxon>
        <taxon>Bacteroidota</taxon>
        <taxon>Chitinophagia</taxon>
        <taxon>Chitinophagales</taxon>
        <taxon>Chitinophagaceae</taxon>
        <taxon>Ilyomonas</taxon>
    </lineage>
</organism>
<dbReference type="AlphaFoldDB" id="A0A4U3L194"/>
<dbReference type="InterPro" id="IPR026634">
    <property type="entry name" value="TPST-like"/>
</dbReference>